<protein>
    <submittedName>
        <fullName evidence="2">Uncharacterized protein</fullName>
    </submittedName>
</protein>
<evidence type="ECO:0000313" key="2">
    <source>
        <dbReference type="EMBL" id="KFD61720.1"/>
    </source>
</evidence>
<evidence type="ECO:0000256" key="1">
    <source>
        <dbReference type="SAM" id="MobiDB-lite"/>
    </source>
</evidence>
<name>A0A085MWX4_9BILA</name>
<feature type="region of interest" description="Disordered" evidence="1">
    <location>
        <begin position="1"/>
        <end position="72"/>
    </location>
</feature>
<feature type="compositionally biased region" description="Polar residues" evidence="1">
    <location>
        <begin position="55"/>
        <end position="65"/>
    </location>
</feature>
<dbReference type="EMBL" id="KL367614">
    <property type="protein sequence ID" value="KFD61720.1"/>
    <property type="molecule type" value="Genomic_DNA"/>
</dbReference>
<gene>
    <name evidence="2" type="ORF">M514_26121</name>
</gene>
<sequence>MNHVERLGNPTANTNREIRSTTSDRSIFSRTSKPSSHCLFEEEDKQENAPGGSKSILNMYNTARSRQLKIPY</sequence>
<feature type="compositionally biased region" description="Polar residues" evidence="1">
    <location>
        <begin position="10"/>
        <end position="35"/>
    </location>
</feature>
<reference evidence="2" key="1">
    <citation type="journal article" date="2014" name="Nat. Genet.">
        <title>Genome and transcriptome of the porcine whipworm Trichuris suis.</title>
        <authorList>
            <person name="Jex A.R."/>
            <person name="Nejsum P."/>
            <person name="Schwarz E.M."/>
            <person name="Hu L."/>
            <person name="Young N.D."/>
            <person name="Hall R.S."/>
            <person name="Korhonen P.K."/>
            <person name="Liao S."/>
            <person name="Thamsborg S."/>
            <person name="Xia J."/>
            <person name="Xu P."/>
            <person name="Wang S."/>
            <person name="Scheerlinck J.P."/>
            <person name="Hofmann A."/>
            <person name="Sternberg P.W."/>
            <person name="Wang J."/>
            <person name="Gasser R.B."/>
        </authorList>
    </citation>
    <scope>NUCLEOTIDE SEQUENCE [LARGE SCALE GENOMIC DNA]</scope>
    <source>
        <strain evidence="2">DCEP-RM93F</strain>
    </source>
</reference>
<proteinExistence type="predicted"/>
<organism evidence="2">
    <name type="scientific">Trichuris suis</name>
    <name type="common">pig whipworm</name>
    <dbReference type="NCBI Taxonomy" id="68888"/>
    <lineage>
        <taxon>Eukaryota</taxon>
        <taxon>Metazoa</taxon>
        <taxon>Ecdysozoa</taxon>
        <taxon>Nematoda</taxon>
        <taxon>Enoplea</taxon>
        <taxon>Dorylaimia</taxon>
        <taxon>Trichinellida</taxon>
        <taxon>Trichuridae</taxon>
        <taxon>Trichuris</taxon>
    </lineage>
</organism>
<accession>A0A085MWX4</accession>
<dbReference type="AlphaFoldDB" id="A0A085MWX4"/>
<dbReference type="Proteomes" id="UP000030758">
    <property type="component" value="Unassembled WGS sequence"/>
</dbReference>